<evidence type="ECO:0000256" key="1">
    <source>
        <dbReference type="ARBA" id="ARBA00023157"/>
    </source>
</evidence>
<dbReference type="EMBL" id="JACMSC010000009">
    <property type="protein sequence ID" value="KAG6508944.1"/>
    <property type="molecule type" value="Genomic_DNA"/>
</dbReference>
<keyword evidence="7" id="KW-1185">Reference proteome</keyword>
<evidence type="ECO:0000256" key="3">
    <source>
        <dbReference type="SAM" id="SignalP"/>
    </source>
</evidence>
<accession>A0A8J5CQC8</accession>
<feature type="domain" description="Phytocyanin" evidence="4">
    <location>
        <begin position="29"/>
        <end position="130"/>
    </location>
</feature>
<evidence type="ECO:0000313" key="7">
    <source>
        <dbReference type="Proteomes" id="UP000734854"/>
    </source>
</evidence>
<dbReference type="InterPro" id="IPR039391">
    <property type="entry name" value="Phytocyanin-like"/>
</dbReference>
<dbReference type="GO" id="GO:0009055">
    <property type="term" value="F:electron transfer activity"/>
    <property type="evidence" value="ECO:0007669"/>
    <property type="project" value="InterPro"/>
</dbReference>
<keyword evidence="2" id="KW-0325">Glycoprotein</keyword>
<dbReference type="Pfam" id="PF02298">
    <property type="entry name" value="Cu_bind_like"/>
    <property type="match status" value="1"/>
</dbReference>
<gene>
    <name evidence="6" type="ORF">ZIOFF_034326</name>
    <name evidence="5" type="ORF">ZIOFF_075286</name>
</gene>
<dbReference type="EMBL" id="JACMSC010000106">
    <property type="protein sequence ID" value="KAG6466915.1"/>
    <property type="molecule type" value="Genomic_DNA"/>
</dbReference>
<sequence>MRTTPHSIVRALGLLLTGHCLFAAAAASVPHLVGDSIWSIPTSDDFYTRWAENRSFSVGDSLTFRFEVGFYDAVQVSRREFDDCTAENPFRSFPEGPATVRLNEEGVHYFVCSFGNYCRLGQKVAVSVRRKLPRRAAPPPP</sequence>
<feature type="chain" id="PRO_5035391546" description="Phytocyanin domain-containing protein" evidence="3">
    <location>
        <begin position="28"/>
        <end position="141"/>
    </location>
</feature>
<evidence type="ECO:0000256" key="2">
    <source>
        <dbReference type="ARBA" id="ARBA00023180"/>
    </source>
</evidence>
<proteinExistence type="predicted"/>
<dbReference type="PANTHER" id="PTHR33021:SF288">
    <property type="entry name" value="OS03G0648500 PROTEIN"/>
    <property type="match status" value="1"/>
</dbReference>
<dbReference type="FunFam" id="2.60.40.420:FF:000034">
    <property type="entry name" value="Cupredoxin superfamily protein"/>
    <property type="match status" value="1"/>
</dbReference>
<dbReference type="InterPro" id="IPR003245">
    <property type="entry name" value="Phytocyanin_dom"/>
</dbReference>
<reference evidence="5 7" key="1">
    <citation type="submission" date="2020-08" db="EMBL/GenBank/DDBJ databases">
        <title>Plant Genome Project.</title>
        <authorList>
            <person name="Zhang R.-G."/>
        </authorList>
    </citation>
    <scope>NUCLEOTIDE SEQUENCE [LARGE SCALE GENOMIC DNA]</scope>
    <source>
        <tissue evidence="5">Rhizome</tissue>
    </source>
</reference>
<organism evidence="5 7">
    <name type="scientific">Zingiber officinale</name>
    <name type="common">Ginger</name>
    <name type="synonym">Amomum zingiber</name>
    <dbReference type="NCBI Taxonomy" id="94328"/>
    <lineage>
        <taxon>Eukaryota</taxon>
        <taxon>Viridiplantae</taxon>
        <taxon>Streptophyta</taxon>
        <taxon>Embryophyta</taxon>
        <taxon>Tracheophyta</taxon>
        <taxon>Spermatophyta</taxon>
        <taxon>Magnoliopsida</taxon>
        <taxon>Liliopsida</taxon>
        <taxon>Zingiberales</taxon>
        <taxon>Zingiberaceae</taxon>
        <taxon>Zingiber</taxon>
    </lineage>
</organism>
<keyword evidence="1" id="KW-1015">Disulfide bond</keyword>
<name>A0A8J5CQC8_ZINOF</name>
<feature type="signal peptide" evidence="3">
    <location>
        <begin position="1"/>
        <end position="27"/>
    </location>
</feature>
<dbReference type="GO" id="GO:0005886">
    <property type="term" value="C:plasma membrane"/>
    <property type="evidence" value="ECO:0007669"/>
    <property type="project" value="TreeGrafter"/>
</dbReference>
<dbReference type="AlphaFoldDB" id="A0A8J5CQC8"/>
<keyword evidence="3" id="KW-0732">Signal</keyword>
<evidence type="ECO:0000313" key="5">
    <source>
        <dbReference type="EMBL" id="KAG6466915.1"/>
    </source>
</evidence>
<evidence type="ECO:0000259" key="4">
    <source>
        <dbReference type="PROSITE" id="PS51485"/>
    </source>
</evidence>
<evidence type="ECO:0000313" key="6">
    <source>
        <dbReference type="EMBL" id="KAG6508944.1"/>
    </source>
</evidence>
<dbReference type="CDD" id="cd13920">
    <property type="entry name" value="Stellacyanin"/>
    <property type="match status" value="1"/>
</dbReference>
<dbReference type="Proteomes" id="UP000734854">
    <property type="component" value="Unassembled WGS sequence"/>
</dbReference>
<protein>
    <recommendedName>
        <fullName evidence="4">Phytocyanin domain-containing protein</fullName>
    </recommendedName>
</protein>
<dbReference type="PANTHER" id="PTHR33021">
    <property type="entry name" value="BLUE COPPER PROTEIN"/>
    <property type="match status" value="1"/>
</dbReference>
<dbReference type="OrthoDB" id="2015260at2759"/>
<comment type="caution">
    <text evidence="5">The sequence shown here is derived from an EMBL/GenBank/DDBJ whole genome shotgun (WGS) entry which is preliminary data.</text>
</comment>
<dbReference type="PROSITE" id="PS51485">
    <property type="entry name" value="PHYTOCYANIN"/>
    <property type="match status" value="1"/>
</dbReference>